<organism evidence="2 3">
    <name type="scientific">Aristolochia fimbriata</name>
    <name type="common">White veined hardy Dutchman's pipe vine</name>
    <dbReference type="NCBI Taxonomy" id="158543"/>
    <lineage>
        <taxon>Eukaryota</taxon>
        <taxon>Viridiplantae</taxon>
        <taxon>Streptophyta</taxon>
        <taxon>Embryophyta</taxon>
        <taxon>Tracheophyta</taxon>
        <taxon>Spermatophyta</taxon>
        <taxon>Magnoliopsida</taxon>
        <taxon>Magnoliidae</taxon>
        <taxon>Piperales</taxon>
        <taxon>Aristolochiaceae</taxon>
        <taxon>Aristolochia</taxon>
    </lineage>
</organism>
<feature type="compositionally biased region" description="Low complexity" evidence="1">
    <location>
        <begin position="135"/>
        <end position="149"/>
    </location>
</feature>
<accession>A0AAV7F899</accession>
<evidence type="ECO:0000313" key="3">
    <source>
        <dbReference type="Proteomes" id="UP000825729"/>
    </source>
</evidence>
<name>A0AAV7F899_ARIFI</name>
<dbReference type="PANTHER" id="PTHR33871:SF18">
    <property type="entry name" value="F24J8.12 PROTEIN"/>
    <property type="match status" value="1"/>
</dbReference>
<dbReference type="PANTHER" id="PTHR33871">
    <property type="entry name" value="OS05G0503100 PROTEIN-RELATED"/>
    <property type="match status" value="1"/>
</dbReference>
<proteinExistence type="predicted"/>
<reference evidence="2 3" key="1">
    <citation type="submission" date="2021-07" db="EMBL/GenBank/DDBJ databases">
        <title>The Aristolochia fimbriata genome: insights into angiosperm evolution, floral development and chemical biosynthesis.</title>
        <authorList>
            <person name="Jiao Y."/>
        </authorList>
    </citation>
    <scope>NUCLEOTIDE SEQUENCE [LARGE SCALE GENOMIC DNA]</scope>
    <source>
        <strain evidence="2">IBCAS-2021</strain>
        <tissue evidence="2">Leaf</tissue>
    </source>
</reference>
<dbReference type="AlphaFoldDB" id="A0AAV7F899"/>
<feature type="compositionally biased region" description="Polar residues" evidence="1">
    <location>
        <begin position="1"/>
        <end position="11"/>
    </location>
</feature>
<feature type="region of interest" description="Disordered" evidence="1">
    <location>
        <begin position="1"/>
        <end position="24"/>
    </location>
</feature>
<feature type="region of interest" description="Disordered" evidence="1">
    <location>
        <begin position="117"/>
        <end position="239"/>
    </location>
</feature>
<evidence type="ECO:0008006" key="4">
    <source>
        <dbReference type="Google" id="ProtNLM"/>
    </source>
</evidence>
<sequence length="339" mass="37201">MGSCISKSKSSAVEEDDPDPAVQIQDKRVINIASSQIFAPLSPIPKCRLPSSPPPPVKLLPKRISPPSPPFSSSTPSASSLSSFSSTSSCTSCASSKDRSFSNEFLWSCAKENPHVLQDEFKKQSTPRKAGETKSSPPRRAPQPQRGPSVRPTSCSPRQSLRRRVAPPSPARVRSNSPPLAHRSNSPPLARQRSFRKEPVERPGSSPLPRQRNVGSSPSRRFGKENCGQSHLKKKKKKKINIGKVAAATEYCQTRNKVKETGQAPASPTKEEMLGCNRKAAQVDQADLIKQKQTCSTLLHHTIDREDGREGTTCEQEMESHPLEDIDNPHIALDCFIFL</sequence>
<comment type="caution">
    <text evidence="2">The sequence shown here is derived from an EMBL/GenBank/DDBJ whole genome shotgun (WGS) entry which is preliminary data.</text>
</comment>
<dbReference type="Proteomes" id="UP000825729">
    <property type="component" value="Unassembled WGS sequence"/>
</dbReference>
<evidence type="ECO:0000313" key="2">
    <source>
        <dbReference type="EMBL" id="KAG9457183.1"/>
    </source>
</evidence>
<protein>
    <recommendedName>
        <fullName evidence="4">Serine/arginine repetitive matrix protein 1-like</fullName>
    </recommendedName>
</protein>
<feature type="region of interest" description="Disordered" evidence="1">
    <location>
        <begin position="42"/>
        <end position="96"/>
    </location>
</feature>
<evidence type="ECO:0000256" key="1">
    <source>
        <dbReference type="SAM" id="MobiDB-lite"/>
    </source>
</evidence>
<feature type="compositionally biased region" description="Pro residues" evidence="1">
    <location>
        <begin position="51"/>
        <end position="70"/>
    </location>
</feature>
<gene>
    <name evidence="2" type="ORF">H6P81_001691</name>
</gene>
<dbReference type="EMBL" id="JAINDJ010000002">
    <property type="protein sequence ID" value="KAG9457183.1"/>
    <property type="molecule type" value="Genomic_DNA"/>
</dbReference>
<keyword evidence="3" id="KW-1185">Reference proteome</keyword>
<feature type="compositionally biased region" description="Low complexity" evidence="1">
    <location>
        <begin position="71"/>
        <end position="95"/>
    </location>
</feature>